<gene>
    <name evidence="2" type="ORF">psal_cds_1124</name>
</gene>
<name>A0A291ATS0_9VIRU</name>
<accession>A0A291ATS0</accession>
<dbReference type="PANTHER" id="PTHR46586:SF3">
    <property type="entry name" value="ANKYRIN REPEAT-CONTAINING PROTEIN"/>
    <property type="match status" value="1"/>
</dbReference>
<feature type="compositionally biased region" description="Basic and acidic residues" evidence="1">
    <location>
        <begin position="255"/>
        <end position="264"/>
    </location>
</feature>
<dbReference type="InterPro" id="IPR052050">
    <property type="entry name" value="SecEffector_AnkRepeat"/>
</dbReference>
<proteinExistence type="predicted"/>
<dbReference type="Proteomes" id="UP000204584">
    <property type="component" value="Segment"/>
</dbReference>
<dbReference type="PANTHER" id="PTHR46586">
    <property type="entry name" value="ANKYRIN REPEAT-CONTAINING PROTEIN"/>
    <property type="match status" value="1"/>
</dbReference>
<evidence type="ECO:0000313" key="3">
    <source>
        <dbReference type="Proteomes" id="UP000204584"/>
    </source>
</evidence>
<evidence type="ECO:0000313" key="2">
    <source>
        <dbReference type="EMBL" id="ATE82283.1"/>
    </source>
</evidence>
<keyword evidence="3" id="KW-1185">Reference proteome</keyword>
<organism evidence="2 3">
    <name type="scientific">Pandoravirus salinus</name>
    <dbReference type="NCBI Taxonomy" id="1349410"/>
    <lineage>
        <taxon>Viruses</taxon>
        <taxon>Pandoravirus</taxon>
    </lineage>
</organism>
<dbReference type="KEGG" id="vg:34568372"/>
<dbReference type="RefSeq" id="YP_009430122.1">
    <property type="nucleotide sequence ID" value="NC_022098.1"/>
</dbReference>
<reference evidence="2 3" key="1">
    <citation type="journal article" date="2013" name="Science">
        <title>Pandoraviruses: amoeba viruses with genomes up to 2.5 Mb reaching that of parasitic eukaryotes.</title>
        <authorList>
            <person name="Philippe N."/>
            <person name="Legendre M."/>
            <person name="Doutre G."/>
            <person name="Coute Y."/>
            <person name="Poirot O."/>
            <person name="Lescot M."/>
            <person name="Arslan D."/>
            <person name="Seltzer V."/>
            <person name="Bertaux L."/>
            <person name="Bruley C."/>
            <person name="Garin J."/>
            <person name="Claverie J.M."/>
            <person name="Abergel C."/>
        </authorList>
    </citation>
    <scope>NUCLEOTIDE SEQUENCE [LARGE SCALE GENOMIC DNA]</scope>
</reference>
<protein>
    <submittedName>
        <fullName evidence="2">F-box incomplete domain containing protein</fullName>
    </submittedName>
</protein>
<dbReference type="GeneID" id="34568372"/>
<sequence length="264" mass="28820">MSHEGSFRCDRATGVFGGLPDSALARILVDGLDDHYRRVAALVCRRWRSVILAGLGPGADLRVDPRTQGRLAADGCIDVLEWLAERIPRGDAHWHPIVRGAAAGGHMDIVDWAASEVARTYLDDALPYVAAAGAGRVDVLAALEQRGYRDLSGAAASTAAVARGHIDCAEWLLERGAVLDYRAACEHTVAACDIGTLAWLRDLARNHPESAYDWDPVTLMALASHRDVSAWLLQCARAADHTSGRARVQPRRQRRRDDQRVRHA</sequence>
<dbReference type="EMBL" id="KC977571">
    <property type="protein sequence ID" value="ATE82283.1"/>
    <property type="molecule type" value="Genomic_DNA"/>
</dbReference>
<dbReference type="Gene3D" id="1.25.40.20">
    <property type="entry name" value="Ankyrin repeat-containing domain"/>
    <property type="match status" value="1"/>
</dbReference>
<dbReference type="InterPro" id="IPR036770">
    <property type="entry name" value="Ankyrin_rpt-contain_sf"/>
</dbReference>
<dbReference type="SUPFAM" id="SSF48403">
    <property type="entry name" value="Ankyrin repeat"/>
    <property type="match status" value="1"/>
</dbReference>
<evidence type="ECO:0000256" key="1">
    <source>
        <dbReference type="SAM" id="MobiDB-lite"/>
    </source>
</evidence>
<feature type="region of interest" description="Disordered" evidence="1">
    <location>
        <begin position="242"/>
        <end position="264"/>
    </location>
</feature>